<dbReference type="InterPro" id="IPR007889">
    <property type="entry name" value="HTH_Psq"/>
</dbReference>
<keyword evidence="2" id="KW-0238">DNA-binding</keyword>
<dbReference type="Gene3D" id="3.30.420.10">
    <property type="entry name" value="Ribonuclease H-like superfamily/Ribonuclease H"/>
    <property type="match status" value="1"/>
</dbReference>
<reference evidence="5" key="2">
    <citation type="submission" date="2024-06" db="UniProtKB">
        <authorList>
            <consortium name="EnsemblMetazoa"/>
        </authorList>
    </citation>
    <scope>IDENTIFICATION</scope>
</reference>
<dbReference type="PROSITE" id="PS51253">
    <property type="entry name" value="HTH_CENPB"/>
    <property type="match status" value="1"/>
</dbReference>
<dbReference type="PANTHER" id="PTHR19303:SF73">
    <property type="entry name" value="PROTEIN PDC2"/>
    <property type="match status" value="1"/>
</dbReference>
<evidence type="ECO:0000256" key="1">
    <source>
        <dbReference type="ARBA" id="ARBA00004123"/>
    </source>
</evidence>
<evidence type="ECO:0000256" key="2">
    <source>
        <dbReference type="ARBA" id="ARBA00023125"/>
    </source>
</evidence>
<evidence type="ECO:0000313" key="6">
    <source>
        <dbReference type="Proteomes" id="UP000007879"/>
    </source>
</evidence>
<dbReference type="Pfam" id="PF04218">
    <property type="entry name" value="CENP-B_N"/>
    <property type="match status" value="1"/>
</dbReference>
<protein>
    <recommendedName>
        <fullName evidence="4">HTH CENPB-type domain-containing protein</fullName>
    </recommendedName>
</protein>
<dbReference type="InterPro" id="IPR050863">
    <property type="entry name" value="CenT-Element_Derived"/>
</dbReference>
<dbReference type="KEGG" id="aqu:100640295"/>
<dbReference type="InterPro" id="IPR009057">
    <property type="entry name" value="Homeodomain-like_sf"/>
</dbReference>
<reference evidence="6" key="1">
    <citation type="journal article" date="2010" name="Nature">
        <title>The Amphimedon queenslandica genome and the evolution of animal complexity.</title>
        <authorList>
            <person name="Srivastava M."/>
            <person name="Simakov O."/>
            <person name="Chapman J."/>
            <person name="Fahey B."/>
            <person name="Gauthier M.E."/>
            <person name="Mitros T."/>
            <person name="Richards G.S."/>
            <person name="Conaco C."/>
            <person name="Dacre M."/>
            <person name="Hellsten U."/>
            <person name="Larroux C."/>
            <person name="Putnam N.H."/>
            <person name="Stanke M."/>
            <person name="Adamska M."/>
            <person name="Darling A."/>
            <person name="Degnan S.M."/>
            <person name="Oakley T.H."/>
            <person name="Plachetzki D.C."/>
            <person name="Zhai Y."/>
            <person name="Adamski M."/>
            <person name="Calcino A."/>
            <person name="Cummins S.F."/>
            <person name="Goodstein D.M."/>
            <person name="Harris C."/>
            <person name="Jackson D.J."/>
            <person name="Leys S.P."/>
            <person name="Shu S."/>
            <person name="Woodcroft B.J."/>
            <person name="Vervoort M."/>
            <person name="Kosik K.S."/>
            <person name="Manning G."/>
            <person name="Degnan B.M."/>
            <person name="Rokhsar D.S."/>
        </authorList>
    </citation>
    <scope>NUCLEOTIDE SEQUENCE [LARGE SCALE GENOMIC DNA]</scope>
</reference>
<dbReference type="SMART" id="SM00674">
    <property type="entry name" value="CENPB"/>
    <property type="match status" value="1"/>
</dbReference>
<dbReference type="PANTHER" id="PTHR19303">
    <property type="entry name" value="TRANSPOSON"/>
    <property type="match status" value="1"/>
</dbReference>
<dbReference type="Pfam" id="PF03184">
    <property type="entry name" value="DDE_1"/>
    <property type="match status" value="1"/>
</dbReference>
<dbReference type="InterPro" id="IPR036397">
    <property type="entry name" value="RNaseH_sf"/>
</dbReference>
<dbReference type="EnsemblMetazoa" id="XM_003388615.2">
    <property type="protein sequence ID" value="XP_003388663.2"/>
    <property type="gene ID" value="LOC100640295"/>
</dbReference>
<dbReference type="InterPro" id="IPR006600">
    <property type="entry name" value="HTH_CenpB_DNA-bd_dom"/>
</dbReference>
<dbReference type="Proteomes" id="UP000007879">
    <property type="component" value="Unassembled WGS sequence"/>
</dbReference>
<keyword evidence="6" id="KW-1185">Reference proteome</keyword>
<dbReference type="GO" id="GO:0003677">
    <property type="term" value="F:DNA binding"/>
    <property type="evidence" value="ECO:0007669"/>
    <property type="project" value="UniProtKB-KW"/>
</dbReference>
<dbReference type="AlphaFoldDB" id="A0AAN0IGL4"/>
<dbReference type="RefSeq" id="XP_003388663.2">
    <property type="nucleotide sequence ID" value="XM_003388615.2"/>
</dbReference>
<feature type="domain" description="HTH CENPB-type" evidence="4">
    <location>
        <begin position="89"/>
        <end position="160"/>
    </location>
</feature>
<evidence type="ECO:0000259" key="4">
    <source>
        <dbReference type="PROSITE" id="PS51253"/>
    </source>
</evidence>
<evidence type="ECO:0000313" key="5">
    <source>
        <dbReference type="EnsemblMetazoa" id="XP_003388663.2"/>
    </source>
</evidence>
<keyword evidence="3" id="KW-0539">Nucleus</keyword>
<proteinExistence type="predicted"/>
<comment type="subcellular location">
    <subcellularLocation>
        <location evidence="1">Nucleus</location>
    </subcellularLocation>
</comment>
<dbReference type="Gene3D" id="1.10.10.60">
    <property type="entry name" value="Homeodomain-like"/>
    <property type="match status" value="2"/>
</dbReference>
<accession>A0AAN0IGL4</accession>
<name>A0AAN0IGL4_AMPQE</name>
<dbReference type="Pfam" id="PF03221">
    <property type="entry name" value="HTH_Tnp_Tc5"/>
    <property type="match status" value="1"/>
</dbReference>
<dbReference type="InterPro" id="IPR004875">
    <property type="entry name" value="DDE_SF_endonuclease_dom"/>
</dbReference>
<dbReference type="GeneID" id="100640295"/>
<dbReference type="GO" id="GO:0005634">
    <property type="term" value="C:nucleus"/>
    <property type="evidence" value="ECO:0007669"/>
    <property type="project" value="UniProtKB-SubCell"/>
</dbReference>
<evidence type="ECO:0000256" key="3">
    <source>
        <dbReference type="ARBA" id="ARBA00023242"/>
    </source>
</evidence>
<dbReference type="SUPFAM" id="SSF46689">
    <property type="entry name" value="Homeodomain-like"/>
    <property type="match status" value="2"/>
</dbReference>
<sequence>MMSCFTGVVSSSTSVSTAKSKAAKVSRHALTLKEKFQVIQMAKKNPGISGRALATKFSCGKTQITSILKNKDTIVELYEANMTSKSLLSRKRCRESEFAPINEALHRWYLLATSRNIYPSGPQLCEKAKQIAEQLSVVDFKASNGWLARWKEKNNVKQVRICGESGEVCGETVQSWKERLPELLQGFSSKNIYNLDETGFFWRGLPETGFGIKGSACHGGKKSKQRFTVVAIVNADGEKELPVVIWKSQNPRCFKGVDISTLPVRYYSQSKAWMTGEILDAILTKLNRKFSSQSRNIALLLDNAGCHPHELKGKYSHIKLIFLPPNTTSKLQPLDVGIIQNFKVHYKTLLLRYVLSKIDQTTFTGAEIVKTINILKAIRWVAQAWDSVKQETIVKCFKKCGILSAESVIVARAGVLEDPFAIIDEEDHFNDESHDELTSLVNEVNIGLTCSSEEYLAGDDLQVCNDAGEDWEEQFMAELTLNQVEETQEDGEDDESFDLQPPALKYRTYQEAILALEDVQAFLDSKGHNDLSTTVGAQIDSLTSLHYANMSSARQTTLEEYFK</sequence>
<organism evidence="5 6">
    <name type="scientific">Amphimedon queenslandica</name>
    <name type="common">Sponge</name>
    <dbReference type="NCBI Taxonomy" id="400682"/>
    <lineage>
        <taxon>Eukaryota</taxon>
        <taxon>Metazoa</taxon>
        <taxon>Porifera</taxon>
        <taxon>Demospongiae</taxon>
        <taxon>Heteroscleromorpha</taxon>
        <taxon>Haplosclerida</taxon>
        <taxon>Niphatidae</taxon>
        <taxon>Amphimedon</taxon>
    </lineage>
</organism>